<keyword evidence="4 6" id="KW-0949">S-adenosyl-L-methionine</keyword>
<accession>A0ABQ2FF20</accession>
<evidence type="ECO:0000256" key="2">
    <source>
        <dbReference type="ARBA" id="ARBA00022603"/>
    </source>
</evidence>
<evidence type="ECO:0000256" key="4">
    <source>
        <dbReference type="ARBA" id="ARBA00022691"/>
    </source>
</evidence>
<protein>
    <recommendedName>
        <fullName evidence="1">DNA (cytosine-5-)-methyltransferase</fullName>
        <ecNumber evidence="1">2.1.1.37</ecNumber>
    </recommendedName>
</protein>
<evidence type="ECO:0000313" key="7">
    <source>
        <dbReference type="EMBL" id="GGK91553.1"/>
    </source>
</evidence>
<dbReference type="InterPro" id="IPR050390">
    <property type="entry name" value="C5-Methyltransferase"/>
</dbReference>
<dbReference type="InterPro" id="IPR029063">
    <property type="entry name" value="SAM-dependent_MTases_sf"/>
</dbReference>
<dbReference type="PRINTS" id="PR00105">
    <property type="entry name" value="C5METTRFRASE"/>
</dbReference>
<dbReference type="Gene3D" id="3.40.50.150">
    <property type="entry name" value="Vaccinia Virus protein VP39"/>
    <property type="match status" value="1"/>
</dbReference>
<dbReference type="PANTHER" id="PTHR10629">
    <property type="entry name" value="CYTOSINE-SPECIFIC METHYLTRANSFERASE"/>
    <property type="match status" value="1"/>
</dbReference>
<dbReference type="InterPro" id="IPR001525">
    <property type="entry name" value="C5_MeTfrase"/>
</dbReference>
<organism evidence="7 8">
    <name type="scientific">Deinococcus radiotolerans</name>
    <dbReference type="NCBI Taxonomy" id="1309407"/>
    <lineage>
        <taxon>Bacteria</taxon>
        <taxon>Thermotogati</taxon>
        <taxon>Deinococcota</taxon>
        <taxon>Deinococci</taxon>
        <taxon>Deinococcales</taxon>
        <taxon>Deinococcaceae</taxon>
        <taxon>Deinococcus</taxon>
    </lineage>
</organism>
<dbReference type="PANTHER" id="PTHR10629:SF52">
    <property type="entry name" value="DNA (CYTOSINE-5)-METHYLTRANSFERASE 1"/>
    <property type="match status" value="1"/>
</dbReference>
<keyword evidence="3 6" id="KW-0808">Transferase</keyword>
<comment type="similarity">
    <text evidence="6">Belongs to the class I-like SAM-binding methyltransferase superfamily. C5-methyltransferase family.</text>
</comment>
<feature type="active site" evidence="6">
    <location>
        <position position="101"/>
    </location>
</feature>
<evidence type="ECO:0000256" key="3">
    <source>
        <dbReference type="ARBA" id="ARBA00022679"/>
    </source>
</evidence>
<sequence>MKHDTGYAPLFPYLGLAAGAVVAEGELIVDNFAGGGGASTGLEQALGRPVDIAVNHDPEAVAMHEVNHPHTQHFCESVWEVDPRQVTAGRPVALAWFSPDCKHFSKAKGGKPVSKEIRGLAWVALRWAATVRPRVIVVENVEEFRTWGPLGENGRPCPKQQGRTFRSWVNALQRHGYQVQWRELVAYEFGAPTSRKRLFIVARRDGQPIVWPIPTHGKPTDPRVQSGELEVWKTAADCIDWDIPAPSIFGRKKVLVPATHHRIAQGILRFTLRAARPFVVTCNHQGDSFRGQGADEPMRTLTAAHDAHGAVVAQMAPQTYQNAPRAANAPLGTATTQSNAQTLVTAALAPRYGERPGQAPRTQPVTAPLPTVVTSENGSRLTVASLTKIRTGSVGTPATEPLHTVTAGGEPARPSTGNVHALTSATVVKIDNQRSRSLGAYPVDVPGTTEVTKASKAVATVQLVRQNGGHCAPETAPYPADVPVKTVTSQGKPHDVLTAQLVQYNRNSPPKSAGRPINTQSTRERFGLATAQVVRQFGTSVGHAASEPARTITTQGGGKSLLLTAECGTGLTTEQQAGARKVYAFLREHLGAQLDPHADHDRGLVLVHLNGEAYVITDIGMRMLEPRELYRAQGFPETYQIEFMTRNKKGKAVPLSKRAQVRMCGNAVPPPFSRAIAYANLAIHMQEAAD</sequence>
<dbReference type="EMBL" id="BMPE01000001">
    <property type="protein sequence ID" value="GGK91553.1"/>
    <property type="molecule type" value="Genomic_DNA"/>
</dbReference>
<dbReference type="GO" id="GO:0032259">
    <property type="term" value="P:methylation"/>
    <property type="evidence" value="ECO:0007669"/>
    <property type="project" value="UniProtKB-KW"/>
</dbReference>
<comment type="caution">
    <text evidence="7">The sequence shown here is derived from an EMBL/GenBank/DDBJ whole genome shotgun (WGS) entry which is preliminary data.</text>
</comment>
<reference evidence="8" key="1">
    <citation type="journal article" date="2019" name="Int. J. Syst. Evol. Microbiol.">
        <title>The Global Catalogue of Microorganisms (GCM) 10K type strain sequencing project: providing services to taxonomists for standard genome sequencing and annotation.</title>
        <authorList>
            <consortium name="The Broad Institute Genomics Platform"/>
            <consortium name="The Broad Institute Genome Sequencing Center for Infectious Disease"/>
            <person name="Wu L."/>
            <person name="Ma J."/>
        </authorList>
    </citation>
    <scope>NUCLEOTIDE SEQUENCE [LARGE SCALE GENOMIC DNA]</scope>
    <source>
        <strain evidence="8">JCM 19173</strain>
    </source>
</reference>
<keyword evidence="2 6" id="KW-0489">Methyltransferase</keyword>
<dbReference type="EC" id="2.1.1.37" evidence="1"/>
<dbReference type="GO" id="GO:0008168">
    <property type="term" value="F:methyltransferase activity"/>
    <property type="evidence" value="ECO:0007669"/>
    <property type="project" value="UniProtKB-KW"/>
</dbReference>
<dbReference type="Proteomes" id="UP000604341">
    <property type="component" value="Unassembled WGS sequence"/>
</dbReference>
<dbReference type="PROSITE" id="PS51679">
    <property type="entry name" value="SAM_MT_C5"/>
    <property type="match status" value="1"/>
</dbReference>
<dbReference type="Pfam" id="PF00145">
    <property type="entry name" value="DNA_methylase"/>
    <property type="match status" value="2"/>
</dbReference>
<dbReference type="Gene3D" id="3.90.120.10">
    <property type="entry name" value="DNA Methylase, subunit A, domain 2"/>
    <property type="match status" value="1"/>
</dbReference>
<dbReference type="RefSeq" id="WP_229784455.1">
    <property type="nucleotide sequence ID" value="NZ_BMPE01000001.1"/>
</dbReference>
<evidence type="ECO:0000256" key="5">
    <source>
        <dbReference type="ARBA" id="ARBA00022747"/>
    </source>
</evidence>
<dbReference type="SUPFAM" id="SSF53335">
    <property type="entry name" value="S-adenosyl-L-methionine-dependent methyltransferases"/>
    <property type="match status" value="1"/>
</dbReference>
<evidence type="ECO:0000256" key="6">
    <source>
        <dbReference type="PROSITE-ProRule" id="PRU01016"/>
    </source>
</evidence>
<name>A0ABQ2FF20_9DEIO</name>
<evidence type="ECO:0000313" key="8">
    <source>
        <dbReference type="Proteomes" id="UP000604341"/>
    </source>
</evidence>
<keyword evidence="5" id="KW-0680">Restriction system</keyword>
<gene>
    <name evidence="7" type="ORF">GCM10010844_07560</name>
</gene>
<proteinExistence type="inferred from homology"/>
<evidence type="ECO:0000256" key="1">
    <source>
        <dbReference type="ARBA" id="ARBA00011975"/>
    </source>
</evidence>
<keyword evidence="8" id="KW-1185">Reference proteome</keyword>